<sequence>MFLSREDARAICERLLSNSRADGCEIEISGGAEQNLRFARGEATTNAALARVSFRISSHVDRRIGSVSVSSLEESELLAALSRSEAIARSLPQDPDYVAPLGPQNYSAASRYDEGTAALRLNDLADWARLVIEEGERRSVETFGCAAAGRRFHALATSEGLFAYDRVSEAEMSATARDKADGWSGWAGDNQFFVSRFDAAEVARRACEKAAQAAPPRDLEPGEYTVVFEPAAVAELAHWLVSSLNARAADEGRSFFSGKGGGTRLFERLFDEKLTIRSDPGDALAPESPIGQEGVPHRPRLWIDRGALTSLYRARAYAQRVGDEAVPHPRSFRMEGGQASLADMIGSVRRGVLVTRLWYSNMLDPRGLLLTGLTRDGNFLIENGKLAGPARNMRFNQSLAHLFARIEALGPSERTWSAIRDEGAAAAPPMLVEKFCFSSRSSGV</sequence>
<dbReference type="Pfam" id="PF19289">
    <property type="entry name" value="PmbA_TldD_3rd"/>
    <property type="match status" value="1"/>
</dbReference>
<protein>
    <submittedName>
        <fullName evidence="3">TldD/PmbA family protein</fullName>
    </submittedName>
</protein>
<dbReference type="EMBL" id="CP046052">
    <property type="protein sequence ID" value="QGM46438.1"/>
    <property type="molecule type" value="Genomic_DNA"/>
</dbReference>
<proteinExistence type="predicted"/>
<dbReference type="KEGG" id="mhey:H2LOC_012445"/>
<dbReference type="InterPro" id="IPR036059">
    <property type="entry name" value="TldD/PmbA_sf"/>
</dbReference>
<dbReference type="InterPro" id="IPR035068">
    <property type="entry name" value="TldD/PmbA_N"/>
</dbReference>
<name>A0A6B8KIT6_9HYPH</name>
<gene>
    <name evidence="3" type="ORF">H2LOC_012445</name>
</gene>
<keyword evidence="4" id="KW-1185">Reference proteome</keyword>
<dbReference type="Proteomes" id="UP000309061">
    <property type="component" value="Chromosome"/>
</dbReference>
<dbReference type="InterPro" id="IPR045569">
    <property type="entry name" value="Metalloprtase-TldD/E_C"/>
</dbReference>
<dbReference type="GO" id="GO:0006508">
    <property type="term" value="P:proteolysis"/>
    <property type="evidence" value="ECO:0007669"/>
    <property type="project" value="InterPro"/>
</dbReference>
<dbReference type="AlphaFoldDB" id="A0A6B8KIT6"/>
<dbReference type="GO" id="GO:0008237">
    <property type="term" value="F:metallopeptidase activity"/>
    <property type="evidence" value="ECO:0007669"/>
    <property type="project" value="InterPro"/>
</dbReference>
<dbReference type="Pfam" id="PF19290">
    <property type="entry name" value="PmbA_TldD_2nd"/>
    <property type="match status" value="1"/>
</dbReference>
<feature type="domain" description="Metalloprotease TldD/E central" evidence="2">
    <location>
        <begin position="148"/>
        <end position="212"/>
    </location>
</feature>
<dbReference type="PANTHER" id="PTHR43666">
    <property type="entry name" value="TLDD PROTEIN"/>
    <property type="match status" value="1"/>
</dbReference>
<evidence type="ECO:0000313" key="4">
    <source>
        <dbReference type="Proteomes" id="UP000309061"/>
    </source>
</evidence>
<dbReference type="SUPFAM" id="SSF111283">
    <property type="entry name" value="Putative modulator of DNA gyrase, PmbA/TldD"/>
    <property type="match status" value="1"/>
</dbReference>
<dbReference type="RefSeq" id="WP_136496678.1">
    <property type="nucleotide sequence ID" value="NZ_CP046052.1"/>
</dbReference>
<organism evidence="3 4">
    <name type="scientific">Methylocystis heyeri</name>
    <dbReference type="NCBI Taxonomy" id="391905"/>
    <lineage>
        <taxon>Bacteria</taxon>
        <taxon>Pseudomonadati</taxon>
        <taxon>Pseudomonadota</taxon>
        <taxon>Alphaproteobacteria</taxon>
        <taxon>Hyphomicrobiales</taxon>
        <taxon>Methylocystaceae</taxon>
        <taxon>Methylocystis</taxon>
    </lineage>
</organism>
<dbReference type="PANTHER" id="PTHR43666:SF1">
    <property type="entry name" value="CONSERVED PROTEIN"/>
    <property type="match status" value="1"/>
</dbReference>
<reference evidence="3 4" key="1">
    <citation type="submission" date="2019-11" db="EMBL/GenBank/DDBJ databases">
        <title>The genome sequence of Methylocystis heyeri.</title>
        <authorList>
            <person name="Oshkin I.Y."/>
            <person name="Miroshnikov K."/>
            <person name="Dedysh S.N."/>
        </authorList>
    </citation>
    <scope>NUCLEOTIDE SEQUENCE [LARGE SCALE GENOMIC DNA]</scope>
    <source>
        <strain evidence="3 4">H2</strain>
    </source>
</reference>
<evidence type="ECO:0000259" key="1">
    <source>
        <dbReference type="Pfam" id="PF19289"/>
    </source>
</evidence>
<feature type="domain" description="Metalloprotease TldD/E C-terminal" evidence="1">
    <location>
        <begin position="221"/>
        <end position="436"/>
    </location>
</feature>
<evidence type="ECO:0000259" key="2">
    <source>
        <dbReference type="Pfam" id="PF19290"/>
    </source>
</evidence>
<dbReference type="InterPro" id="IPR045570">
    <property type="entry name" value="Metalloprtase-TldD/E_cen_dom"/>
</dbReference>
<dbReference type="Gene3D" id="3.30.2290.10">
    <property type="entry name" value="PmbA/TldD superfamily"/>
    <property type="match status" value="1"/>
</dbReference>
<evidence type="ECO:0000313" key="3">
    <source>
        <dbReference type="EMBL" id="QGM46438.1"/>
    </source>
</evidence>
<accession>A0A6B8KIT6</accession>
<dbReference type="OrthoDB" id="9763230at2"/>